<reference evidence="11 12" key="1">
    <citation type="submission" date="2020-02" db="EMBL/GenBank/DDBJ databases">
        <authorList>
            <person name="Ma Q."/>
            <person name="Huang Y."/>
            <person name="Song X."/>
            <person name="Pei D."/>
        </authorList>
    </citation>
    <scope>NUCLEOTIDE SEQUENCE [LARGE SCALE GENOMIC DNA]</scope>
    <source>
        <strain evidence="11">Sxm20200214</strain>
        <tissue evidence="11">Leaf</tissue>
    </source>
</reference>
<evidence type="ECO:0008006" key="13">
    <source>
        <dbReference type="Google" id="ProtNLM"/>
    </source>
</evidence>
<evidence type="ECO:0000256" key="5">
    <source>
        <dbReference type="ARBA" id="ARBA00022801"/>
    </source>
</evidence>
<evidence type="ECO:0000256" key="3">
    <source>
        <dbReference type="ARBA" id="ARBA00022723"/>
    </source>
</evidence>
<dbReference type="AlphaFoldDB" id="A0A8X8BDS5"/>
<evidence type="ECO:0000313" key="11">
    <source>
        <dbReference type="EMBL" id="KAG2330132.1"/>
    </source>
</evidence>
<comment type="similarity">
    <text evidence="1">Belongs to the peptidase C48 family.</text>
</comment>
<evidence type="ECO:0000256" key="4">
    <source>
        <dbReference type="ARBA" id="ARBA00022771"/>
    </source>
</evidence>
<dbReference type="GO" id="GO:0006508">
    <property type="term" value="P:proteolysis"/>
    <property type="evidence" value="ECO:0007669"/>
    <property type="project" value="UniProtKB-KW"/>
</dbReference>
<dbReference type="GO" id="GO:0008234">
    <property type="term" value="F:cysteine-type peptidase activity"/>
    <property type="evidence" value="ECO:0007669"/>
    <property type="project" value="InterPro"/>
</dbReference>
<keyword evidence="2" id="KW-0645">Protease</keyword>
<feature type="domain" description="GRF-type" evidence="10">
    <location>
        <begin position="751"/>
        <end position="794"/>
    </location>
</feature>
<dbReference type="PROSITE" id="PS50600">
    <property type="entry name" value="ULP_PROTEASE"/>
    <property type="match status" value="1"/>
</dbReference>
<evidence type="ECO:0000256" key="7">
    <source>
        <dbReference type="PROSITE-ProRule" id="PRU01343"/>
    </source>
</evidence>
<feature type="region of interest" description="Disordered" evidence="8">
    <location>
        <begin position="259"/>
        <end position="318"/>
    </location>
</feature>
<evidence type="ECO:0000259" key="10">
    <source>
        <dbReference type="PROSITE" id="PS51999"/>
    </source>
</evidence>
<evidence type="ECO:0000313" key="12">
    <source>
        <dbReference type="Proteomes" id="UP000886595"/>
    </source>
</evidence>
<keyword evidence="4 7" id="KW-0863">Zinc-finger</keyword>
<name>A0A8X8BDS5_BRACI</name>
<dbReference type="SUPFAM" id="SSF54001">
    <property type="entry name" value="Cysteine proteinases"/>
    <property type="match status" value="1"/>
</dbReference>
<evidence type="ECO:0000259" key="9">
    <source>
        <dbReference type="PROSITE" id="PS50600"/>
    </source>
</evidence>
<protein>
    <recommendedName>
        <fullName evidence="13">Ubiquitin-like protease family profile domain-containing protein</fullName>
    </recommendedName>
</protein>
<keyword evidence="6" id="KW-0862">Zinc</keyword>
<organism evidence="11 12">
    <name type="scientific">Brassica carinata</name>
    <name type="common">Ethiopian mustard</name>
    <name type="synonym">Abyssinian cabbage</name>
    <dbReference type="NCBI Taxonomy" id="52824"/>
    <lineage>
        <taxon>Eukaryota</taxon>
        <taxon>Viridiplantae</taxon>
        <taxon>Streptophyta</taxon>
        <taxon>Embryophyta</taxon>
        <taxon>Tracheophyta</taxon>
        <taxon>Spermatophyta</taxon>
        <taxon>Magnoliopsida</taxon>
        <taxon>eudicotyledons</taxon>
        <taxon>Gunneridae</taxon>
        <taxon>Pentapetalae</taxon>
        <taxon>rosids</taxon>
        <taxon>malvids</taxon>
        <taxon>Brassicales</taxon>
        <taxon>Brassicaceae</taxon>
        <taxon>Brassiceae</taxon>
        <taxon>Brassica</taxon>
    </lineage>
</organism>
<evidence type="ECO:0000256" key="1">
    <source>
        <dbReference type="ARBA" id="ARBA00005234"/>
    </source>
</evidence>
<keyword evidence="12" id="KW-1185">Reference proteome</keyword>
<dbReference type="InterPro" id="IPR003653">
    <property type="entry name" value="Peptidase_C48_C"/>
</dbReference>
<dbReference type="Gene3D" id="3.40.395.10">
    <property type="entry name" value="Adenoviral Proteinase, Chain A"/>
    <property type="match status" value="1"/>
</dbReference>
<sequence>MTALIPVERQTQSGWGVWPDVCDDDRTEYMEQRIADRQPFTKAMWPGGDASEPFITFPTIVELPVSRKRSTRSRKTNGKSVKHRHSTKKPSSSRKQRRISTYFTRSTAPNRQHEQIVEILSELSSNYSELLEAYRELRKLLTRRKRRHHGKTLSFHTLISSSNRCTRADKGCQTDHTKCPPLAAAKTFLETHMDVPLQPSSSVAPVNISSADSVKAKVLRTPMDVDDPPSNSPLVSQYGAQVYRKNECTQTGREHTTYPVHDSAEHNFPQDGSPVCTTQLEKGNQSNDEASPDHCAPKYDTSAAPPNLHGSSGSEPRNTAFQDMLFRGVHIHSPICPDPITPTQPRYDSSSHTTSRRACLFPLSPQPFRQEHSPNKSSDNISDFAPHAATVNAFSATAIAVHPITPPPSHSGSSATAIDQHDGNVVELSDGSPPRRVFAHEPSMEENHVADELRKCATVPAPELICPLDQTVWDLFESTMTQYEDAFHITPSDFAFSNKFLLELAVPMQWTRSYHMVMLMHMLEERHESLCKNQKFCFTTPFLTSSIQAIYPSFWRCRKKEDFDWDRQISNIVLEPGKKWMEDVTTVYAPMIWDNKHWVGLAINLDLGLVEILDPFPALTCQRKVERFMNPVLKALPYLVKKVAKFEQTHFRRLDPFTFIRIKDIYVNERSGDCGPVSVKFMEMHAHGDPAPSMSGITDSLVDSFRKQYVLDLYKSLVMPTYYEKLRMSSASSASSRNANRRGVYGVPTRCWCGQNLKTFVSKTNENPYRRFYRCVVASQRETENHLFKWEDEALLDETRLVDAKRLDLVHDLQTLSNTVRGDLAAQEARLGELRHELEVKFLKITQEIESKQDAPDTSPQHSALNNIAVSVAVIGAMAWFYFKLS</sequence>
<feature type="region of interest" description="Disordered" evidence="8">
    <location>
        <begin position="336"/>
        <end position="355"/>
    </location>
</feature>
<evidence type="ECO:0000256" key="6">
    <source>
        <dbReference type="ARBA" id="ARBA00022833"/>
    </source>
</evidence>
<feature type="compositionally biased region" description="Polar residues" evidence="8">
    <location>
        <begin position="309"/>
        <end position="318"/>
    </location>
</feature>
<feature type="compositionally biased region" description="Polar residues" evidence="8">
    <location>
        <begin position="343"/>
        <end position="353"/>
    </location>
</feature>
<keyword evidence="5" id="KW-0378">Hydrolase</keyword>
<dbReference type="PROSITE" id="PS51999">
    <property type="entry name" value="ZF_GRF"/>
    <property type="match status" value="1"/>
</dbReference>
<keyword evidence="3" id="KW-0479">Metal-binding</keyword>
<comment type="caution">
    <text evidence="11">The sequence shown here is derived from an EMBL/GenBank/DDBJ whole genome shotgun (WGS) entry which is preliminary data.</text>
</comment>
<feature type="domain" description="Ubiquitin-like protease family profile" evidence="9">
    <location>
        <begin position="494"/>
        <end position="685"/>
    </location>
</feature>
<dbReference type="InterPro" id="IPR010666">
    <property type="entry name" value="Znf_GRF"/>
</dbReference>
<feature type="compositionally biased region" description="Polar residues" evidence="8">
    <location>
        <begin position="275"/>
        <end position="289"/>
    </location>
</feature>
<feature type="compositionally biased region" description="Basic residues" evidence="8">
    <location>
        <begin position="66"/>
        <end position="98"/>
    </location>
</feature>
<proteinExistence type="inferred from homology"/>
<evidence type="ECO:0000256" key="8">
    <source>
        <dbReference type="SAM" id="MobiDB-lite"/>
    </source>
</evidence>
<dbReference type="PANTHER" id="PTHR33248">
    <property type="entry name" value="ZINC ION-BINDING PROTEIN"/>
    <property type="match status" value="1"/>
</dbReference>
<feature type="region of interest" description="Disordered" evidence="8">
    <location>
        <begin position="66"/>
        <end position="99"/>
    </location>
</feature>
<accession>A0A8X8BDS5</accession>
<dbReference type="InterPro" id="IPR038765">
    <property type="entry name" value="Papain-like_cys_pep_sf"/>
</dbReference>
<dbReference type="Proteomes" id="UP000886595">
    <property type="component" value="Unassembled WGS sequence"/>
</dbReference>
<dbReference type="GO" id="GO:0008270">
    <property type="term" value="F:zinc ion binding"/>
    <property type="evidence" value="ECO:0007669"/>
    <property type="project" value="UniProtKB-KW"/>
</dbReference>
<evidence type="ECO:0000256" key="2">
    <source>
        <dbReference type="ARBA" id="ARBA00022670"/>
    </source>
</evidence>
<gene>
    <name evidence="11" type="ORF">Bca52824_001312</name>
</gene>
<dbReference type="EMBL" id="JAAMPC010000001">
    <property type="protein sequence ID" value="KAG2330132.1"/>
    <property type="molecule type" value="Genomic_DNA"/>
</dbReference>
<dbReference type="Pfam" id="PF02902">
    <property type="entry name" value="Peptidase_C48"/>
    <property type="match status" value="1"/>
</dbReference>
<dbReference type="OrthoDB" id="1114153at2759"/>